<dbReference type="SUPFAM" id="SSF49785">
    <property type="entry name" value="Galactose-binding domain-like"/>
    <property type="match status" value="1"/>
</dbReference>
<dbReference type="Pfam" id="PF00024">
    <property type="entry name" value="PAN_1"/>
    <property type="match status" value="1"/>
</dbReference>
<evidence type="ECO:0000259" key="1">
    <source>
        <dbReference type="PROSITE" id="PS50948"/>
    </source>
</evidence>
<protein>
    <recommendedName>
        <fullName evidence="1">Apple domain-containing protein</fullName>
    </recommendedName>
</protein>
<dbReference type="SUPFAM" id="SSF57414">
    <property type="entry name" value="Hairpin loop containing domain-like"/>
    <property type="match status" value="1"/>
</dbReference>
<dbReference type="InterPro" id="IPR003609">
    <property type="entry name" value="Pan_app"/>
</dbReference>
<proteinExistence type="predicted"/>
<dbReference type="EMBL" id="JAIWYP010000010">
    <property type="protein sequence ID" value="KAH3751867.1"/>
    <property type="molecule type" value="Genomic_DNA"/>
</dbReference>
<dbReference type="SMART" id="SM00473">
    <property type="entry name" value="PAN_AP"/>
    <property type="match status" value="1"/>
</dbReference>
<evidence type="ECO:0000313" key="2">
    <source>
        <dbReference type="EMBL" id="KAH3751867.1"/>
    </source>
</evidence>
<dbReference type="Proteomes" id="UP000828390">
    <property type="component" value="Unassembled WGS sequence"/>
</dbReference>
<dbReference type="InterPro" id="IPR008979">
    <property type="entry name" value="Galactose-bd-like_sf"/>
</dbReference>
<dbReference type="Gene3D" id="3.50.4.10">
    <property type="entry name" value="Hepatocyte Growth Factor"/>
    <property type="match status" value="1"/>
</dbReference>
<dbReference type="AlphaFoldDB" id="A0A9D4DPP0"/>
<accession>A0A9D4DPP0</accession>
<dbReference type="PROSITE" id="PS50948">
    <property type="entry name" value="PAN"/>
    <property type="match status" value="1"/>
</dbReference>
<organism evidence="2 3">
    <name type="scientific">Dreissena polymorpha</name>
    <name type="common">Zebra mussel</name>
    <name type="synonym">Mytilus polymorpha</name>
    <dbReference type="NCBI Taxonomy" id="45954"/>
    <lineage>
        <taxon>Eukaryota</taxon>
        <taxon>Metazoa</taxon>
        <taxon>Spiralia</taxon>
        <taxon>Lophotrochozoa</taxon>
        <taxon>Mollusca</taxon>
        <taxon>Bivalvia</taxon>
        <taxon>Autobranchia</taxon>
        <taxon>Heteroconchia</taxon>
        <taxon>Euheterodonta</taxon>
        <taxon>Imparidentia</taxon>
        <taxon>Neoheterodontei</taxon>
        <taxon>Myida</taxon>
        <taxon>Dreissenoidea</taxon>
        <taxon>Dreissenidae</taxon>
        <taxon>Dreissena</taxon>
    </lineage>
</organism>
<comment type="caution">
    <text evidence="2">The sequence shown here is derived from an EMBL/GenBank/DDBJ whole genome shotgun (WGS) entry which is preliminary data.</text>
</comment>
<evidence type="ECO:0000313" key="3">
    <source>
        <dbReference type="Proteomes" id="UP000828390"/>
    </source>
</evidence>
<feature type="domain" description="Apple" evidence="1">
    <location>
        <begin position="272"/>
        <end position="353"/>
    </location>
</feature>
<gene>
    <name evidence="2" type="ORF">DPMN_186446</name>
</gene>
<reference evidence="2" key="1">
    <citation type="journal article" date="2019" name="bioRxiv">
        <title>The Genome of the Zebra Mussel, Dreissena polymorpha: A Resource for Invasive Species Research.</title>
        <authorList>
            <person name="McCartney M.A."/>
            <person name="Auch B."/>
            <person name="Kono T."/>
            <person name="Mallez S."/>
            <person name="Zhang Y."/>
            <person name="Obille A."/>
            <person name="Becker A."/>
            <person name="Abrahante J.E."/>
            <person name="Garbe J."/>
            <person name="Badalamenti J.P."/>
            <person name="Herman A."/>
            <person name="Mangelson H."/>
            <person name="Liachko I."/>
            <person name="Sullivan S."/>
            <person name="Sone E.D."/>
            <person name="Koren S."/>
            <person name="Silverstein K.A.T."/>
            <person name="Beckman K.B."/>
            <person name="Gohl D.M."/>
        </authorList>
    </citation>
    <scope>NUCLEOTIDE SEQUENCE</scope>
    <source>
        <strain evidence="2">Duluth1</strain>
        <tissue evidence="2">Whole animal</tissue>
    </source>
</reference>
<sequence length="366" mass="39757">MAKCAYQVLGAMIGLILVSFGTIDYAMAATVENVASGKHVTQTDTAAGSPATLAIDGDVTTCSITDSSAAELVVDLGDNYLIEEVSIHAESISQWVTYARGWIGDVYSYPTSVYGPPDPSDWSGYWLDVVLKKAVYLSTFEIYESTQNRVGYIQCYCGNPGAWTDMFVRTPSTPSMTSEIFSPTILTSSCFSNTCYVKSVSNANMSIDAIKLHGRADMSYKLGMGVTKGVYKAERIMNTSSSNPAKWGPAVIGLYRYIRVRANPQNDELAVCELKVNGYPRTPHYRVITGIAMSNSPVRTASNVVSVIECASICLQQTDPVCMATQYNQVTKSCALFGDLEHTKDSSNLSRTVVFKFAAHAFANMN</sequence>
<keyword evidence="3" id="KW-1185">Reference proteome</keyword>
<dbReference type="Gene3D" id="2.60.120.260">
    <property type="entry name" value="Galactose-binding domain-like"/>
    <property type="match status" value="1"/>
</dbReference>
<name>A0A9D4DPP0_DREPO</name>
<reference evidence="2" key="2">
    <citation type="submission" date="2020-11" db="EMBL/GenBank/DDBJ databases">
        <authorList>
            <person name="McCartney M.A."/>
            <person name="Auch B."/>
            <person name="Kono T."/>
            <person name="Mallez S."/>
            <person name="Becker A."/>
            <person name="Gohl D.M."/>
            <person name="Silverstein K.A.T."/>
            <person name="Koren S."/>
            <person name="Bechman K.B."/>
            <person name="Herman A."/>
            <person name="Abrahante J.E."/>
            <person name="Garbe J."/>
        </authorList>
    </citation>
    <scope>NUCLEOTIDE SEQUENCE</scope>
    <source>
        <strain evidence="2">Duluth1</strain>
        <tissue evidence="2">Whole animal</tissue>
    </source>
</reference>